<dbReference type="PROSITE" id="PS50088">
    <property type="entry name" value="ANK_REPEAT"/>
    <property type="match status" value="2"/>
</dbReference>
<dbReference type="SUPFAM" id="SSF48403">
    <property type="entry name" value="Ankyrin repeat"/>
    <property type="match status" value="1"/>
</dbReference>
<dbReference type="Proteomes" id="UP000095280">
    <property type="component" value="Unplaced"/>
</dbReference>
<dbReference type="InterPro" id="IPR001660">
    <property type="entry name" value="SAM"/>
</dbReference>
<accession>A0A1I8GW90</accession>
<feature type="compositionally biased region" description="Polar residues" evidence="4">
    <location>
        <begin position="188"/>
        <end position="201"/>
    </location>
</feature>
<feature type="compositionally biased region" description="Low complexity" evidence="4">
    <location>
        <begin position="214"/>
        <end position="231"/>
    </location>
</feature>
<feature type="compositionally biased region" description="Low complexity" evidence="4">
    <location>
        <begin position="250"/>
        <end position="265"/>
    </location>
</feature>
<reference evidence="7 8" key="1">
    <citation type="submission" date="2016-11" db="UniProtKB">
        <authorList>
            <consortium name="WormBaseParasite"/>
        </authorList>
    </citation>
    <scope>IDENTIFICATION</scope>
</reference>
<evidence type="ECO:0000313" key="6">
    <source>
        <dbReference type="Proteomes" id="UP000095280"/>
    </source>
</evidence>
<evidence type="ECO:0000259" key="5">
    <source>
        <dbReference type="SMART" id="SM00454"/>
    </source>
</evidence>
<protein>
    <submittedName>
        <fullName evidence="7 8">ANK_REP_REGION domain-containing protein</fullName>
    </submittedName>
</protein>
<dbReference type="Pfam" id="PF12796">
    <property type="entry name" value="Ank_2"/>
    <property type="match status" value="1"/>
</dbReference>
<dbReference type="PROSITE" id="PS50297">
    <property type="entry name" value="ANK_REP_REGION"/>
    <property type="match status" value="2"/>
</dbReference>
<feature type="region of interest" description="Disordered" evidence="4">
    <location>
        <begin position="453"/>
        <end position="474"/>
    </location>
</feature>
<dbReference type="WBParaSite" id="maker-uti_cns_0003411-snap-gene-0.7-mRNA-1">
    <property type="protein sequence ID" value="maker-uti_cns_0003411-snap-gene-0.7-mRNA-1"/>
    <property type="gene ID" value="maker-uti_cns_0003411-snap-gene-0.7"/>
</dbReference>
<keyword evidence="1" id="KW-0677">Repeat</keyword>
<feature type="compositionally biased region" description="Pro residues" evidence="4">
    <location>
        <begin position="402"/>
        <end position="415"/>
    </location>
</feature>
<dbReference type="SUPFAM" id="SSF47769">
    <property type="entry name" value="SAM/Pointed domain"/>
    <property type="match status" value="1"/>
</dbReference>
<dbReference type="Pfam" id="PF00536">
    <property type="entry name" value="SAM_1"/>
    <property type="match status" value="1"/>
</dbReference>
<evidence type="ECO:0000256" key="2">
    <source>
        <dbReference type="ARBA" id="ARBA00023043"/>
    </source>
</evidence>
<evidence type="ECO:0000256" key="4">
    <source>
        <dbReference type="SAM" id="MobiDB-lite"/>
    </source>
</evidence>
<feature type="region of interest" description="Disordered" evidence="4">
    <location>
        <begin position="186"/>
        <end position="237"/>
    </location>
</feature>
<feature type="compositionally biased region" description="Acidic residues" evidence="4">
    <location>
        <begin position="453"/>
        <end position="462"/>
    </location>
</feature>
<dbReference type="OrthoDB" id="76949at2759"/>
<dbReference type="InterPro" id="IPR050776">
    <property type="entry name" value="Ank_Repeat/CDKN_Inhibitor"/>
</dbReference>
<dbReference type="InterPro" id="IPR036770">
    <property type="entry name" value="Ankyrin_rpt-contain_sf"/>
</dbReference>
<evidence type="ECO:0000256" key="3">
    <source>
        <dbReference type="PROSITE-ProRule" id="PRU00023"/>
    </source>
</evidence>
<keyword evidence="6" id="KW-1185">Reference proteome</keyword>
<dbReference type="SMART" id="SM00454">
    <property type="entry name" value="SAM"/>
    <property type="match status" value="1"/>
</dbReference>
<sequence length="551" mass="60600">MTRNRERYHQAARDGYLDLLREATRSEADGPDENGMSPVMWAAFYGNVDALRLLIQRGGNPDKTDYMGSSALHFAALNGHMNCVTFLVNFGANIWILDNDFHTALDLAGLRDHRDIVEYLDGVAGKQVSMNRRVVSKMREKAALEAQKRVKKFDRLMRKTSKKLAKNDRQQQAALSASFNSSSSSASTILRSNATSNPNYRHQTRSGTEDDASDQSQSRQRSLSFGLTAAGSSGGRAGSLSDLVGAVTLRRPQNGSGSSSNGPRPFSEYLTSARSNRSRYTFGAARKVVSHHRQQQQQQNSAGVSNKDYGDYNDGNLALSASSQSSDIVYARTSADGRSILSGPVSEPDMQQQQDAGLFERPGFGSVAFFHRHPRTAPSQAALMAKTLSSLKDAPPLGQQPQPQPHPMLLQPPSPSYSRRSGAADSIGTSGSLLRRWRDLPWSGEDLDNLEDDYEYDDDNDDVDGRLGGGKGTLRPRKQADLELFLTCLGLPDCMPALAREQIDLDSLSLCTDADLQTLGLPLGPRRKILEAMQRRRVAFERRDCLVDLRL</sequence>
<dbReference type="InterPro" id="IPR013761">
    <property type="entry name" value="SAM/pointed_sf"/>
</dbReference>
<dbReference type="PANTHER" id="PTHR24201:SF15">
    <property type="entry name" value="ANKYRIN REPEAT DOMAIN-CONTAINING PROTEIN 66"/>
    <property type="match status" value="1"/>
</dbReference>
<evidence type="ECO:0000313" key="8">
    <source>
        <dbReference type="WBParaSite" id="maker-uti_cns_0006890-snap-gene-0.2-mRNA-1"/>
    </source>
</evidence>
<dbReference type="PANTHER" id="PTHR24201">
    <property type="entry name" value="ANK_REP_REGION DOMAIN-CONTAINING PROTEIN"/>
    <property type="match status" value="1"/>
</dbReference>
<organism evidence="6 7">
    <name type="scientific">Macrostomum lignano</name>
    <dbReference type="NCBI Taxonomy" id="282301"/>
    <lineage>
        <taxon>Eukaryota</taxon>
        <taxon>Metazoa</taxon>
        <taxon>Spiralia</taxon>
        <taxon>Lophotrochozoa</taxon>
        <taxon>Platyhelminthes</taxon>
        <taxon>Rhabditophora</taxon>
        <taxon>Macrostomorpha</taxon>
        <taxon>Macrostomida</taxon>
        <taxon>Macrostomidae</taxon>
        <taxon>Macrostomum</taxon>
    </lineage>
</organism>
<evidence type="ECO:0000313" key="7">
    <source>
        <dbReference type="WBParaSite" id="maker-uti_cns_0003411-snap-gene-0.7-mRNA-1"/>
    </source>
</evidence>
<proteinExistence type="predicted"/>
<feature type="repeat" description="ANK" evidence="3">
    <location>
        <begin position="34"/>
        <end position="66"/>
    </location>
</feature>
<evidence type="ECO:0000256" key="1">
    <source>
        <dbReference type="ARBA" id="ARBA00022737"/>
    </source>
</evidence>
<dbReference type="Gene3D" id="1.10.150.50">
    <property type="entry name" value="Transcription Factor, Ets-1"/>
    <property type="match status" value="1"/>
</dbReference>
<dbReference type="Gene3D" id="1.25.40.20">
    <property type="entry name" value="Ankyrin repeat-containing domain"/>
    <property type="match status" value="1"/>
</dbReference>
<feature type="region of interest" description="Disordered" evidence="4">
    <location>
        <begin position="392"/>
        <end position="428"/>
    </location>
</feature>
<dbReference type="WBParaSite" id="maker-uti_cns_0006890-snap-gene-0.2-mRNA-1">
    <property type="protein sequence ID" value="maker-uti_cns_0006890-snap-gene-0.2-mRNA-1"/>
    <property type="gene ID" value="maker-uti_cns_0006890-snap-gene-0.2"/>
</dbReference>
<keyword evidence="2 3" id="KW-0040">ANK repeat</keyword>
<dbReference type="AlphaFoldDB" id="A0A1I8GW90"/>
<dbReference type="SMART" id="SM00248">
    <property type="entry name" value="ANK"/>
    <property type="match status" value="3"/>
</dbReference>
<name>A0A1I8GW90_9PLAT</name>
<feature type="region of interest" description="Disordered" evidence="4">
    <location>
        <begin position="250"/>
        <end position="273"/>
    </location>
</feature>
<dbReference type="InterPro" id="IPR002110">
    <property type="entry name" value="Ankyrin_rpt"/>
</dbReference>
<feature type="domain" description="SAM" evidence="5">
    <location>
        <begin position="474"/>
        <end position="539"/>
    </location>
</feature>
<dbReference type="STRING" id="282301.A0A1I8GW90"/>
<feature type="repeat" description="ANK" evidence="3">
    <location>
        <begin position="67"/>
        <end position="99"/>
    </location>
</feature>